<dbReference type="SUPFAM" id="SSF48452">
    <property type="entry name" value="TPR-like"/>
    <property type="match status" value="1"/>
</dbReference>
<dbReference type="GO" id="GO:0003677">
    <property type="term" value="F:DNA binding"/>
    <property type="evidence" value="ECO:0007669"/>
    <property type="project" value="InterPro"/>
</dbReference>
<feature type="transmembrane region" description="Helical" evidence="2">
    <location>
        <begin position="406"/>
        <end position="423"/>
    </location>
</feature>
<keyword evidence="2" id="KW-0472">Membrane</keyword>
<dbReference type="OrthoDB" id="920116at2"/>
<keyword evidence="2" id="KW-0812">Transmembrane</keyword>
<proteinExistence type="predicted"/>
<organism evidence="3 4">
    <name type="scientific">Taibaiella chishuiensis</name>
    <dbReference type="NCBI Taxonomy" id="1434707"/>
    <lineage>
        <taxon>Bacteria</taxon>
        <taxon>Pseudomonadati</taxon>
        <taxon>Bacteroidota</taxon>
        <taxon>Chitinophagia</taxon>
        <taxon>Chitinophagales</taxon>
        <taxon>Chitinophagaceae</taxon>
        <taxon>Taibaiella</taxon>
    </lineage>
</organism>
<dbReference type="SUPFAM" id="SSF46894">
    <property type="entry name" value="C-terminal effector domain of the bipartite response regulators"/>
    <property type="match status" value="1"/>
</dbReference>
<dbReference type="Gene3D" id="1.25.40.10">
    <property type="entry name" value="Tetratricopeptide repeat domain"/>
    <property type="match status" value="1"/>
</dbReference>
<dbReference type="EMBL" id="PYGD01000005">
    <property type="protein sequence ID" value="PSK91574.1"/>
    <property type="molecule type" value="Genomic_DNA"/>
</dbReference>
<keyword evidence="1" id="KW-0175">Coiled coil</keyword>
<reference evidence="3 4" key="1">
    <citation type="submission" date="2018-03" db="EMBL/GenBank/DDBJ databases">
        <title>Genomic Encyclopedia of Type Strains, Phase III (KMG-III): the genomes of soil and plant-associated and newly described type strains.</title>
        <authorList>
            <person name="Whitman W."/>
        </authorList>
    </citation>
    <scope>NUCLEOTIDE SEQUENCE [LARGE SCALE GENOMIC DNA]</scope>
    <source>
        <strain evidence="3 4">CGMCC 1.12700</strain>
    </source>
</reference>
<accession>A0A2P8D2X7</accession>
<dbReference type="Proteomes" id="UP000240572">
    <property type="component" value="Unassembled WGS sequence"/>
</dbReference>
<evidence type="ECO:0000313" key="3">
    <source>
        <dbReference type="EMBL" id="PSK91574.1"/>
    </source>
</evidence>
<keyword evidence="4" id="KW-1185">Reference proteome</keyword>
<dbReference type="InterPro" id="IPR016032">
    <property type="entry name" value="Sig_transdc_resp-reg_C-effctor"/>
</dbReference>
<keyword evidence="2" id="KW-1133">Transmembrane helix</keyword>
<dbReference type="InterPro" id="IPR011990">
    <property type="entry name" value="TPR-like_helical_dom_sf"/>
</dbReference>
<comment type="caution">
    <text evidence="3">The sequence shown here is derived from an EMBL/GenBank/DDBJ whole genome shotgun (WGS) entry which is preliminary data.</text>
</comment>
<evidence type="ECO:0000256" key="1">
    <source>
        <dbReference type="SAM" id="Coils"/>
    </source>
</evidence>
<protein>
    <submittedName>
        <fullName evidence="3">Tetratricopeptide repeat protein</fullName>
    </submittedName>
</protein>
<dbReference type="RefSeq" id="WP_146146751.1">
    <property type="nucleotide sequence ID" value="NZ_PYGD01000005.1"/>
</dbReference>
<sequence>MRKSPLPGSKLYQIFRTLFLIICLPHSTNAKPTYDSLFHQSYAVRSVYFDQAIASDWVKLTPAAYLQKLDVLQQRAKKEQDYGAELEVIIGRFQFKDYANLIALDEKIARLEKLLKTPDLERYPEYRAVIMDYLAQNYYGKKRNYTLAFEHFINAYNIATQLAQKDFPDKKQLLVGLGNRYYTIGDYEKAKRILLEADSLNHPWDKFVTYNGENTLGLIYRSFGHYDTAINYFEQSKKHALTDGNKTWAAIASGNIGISYYQQQDYDKAIPLLEEDIKSSFSTSKAMDNGIHSLLILADIHLHKNDLTSVAADIRLAQQYLDSCRDRIKPRGMLYPVMAQYYFKKGDYKTAYSYQDSAARYKDILYERDNIYKLAKVEHKKDLEKVDTEIKRLGAEKKLLSFTRNGLLIGIVLLFIITGLIINRQRLKHHIKQVAILAKKVQAEHDLKAATLELENFTRHLQEKNLLIEQSGQEIERLRIALNDTEQKTNEVLQQIYNTTILTDEEWTKFKLLFEQVHKGYLQRLKSKMPELTPADTRFVVLSKLNLSNKEMAGILGVQADTIRSYKHRLRRRFDLPEDASIKEFVDSI</sequence>
<dbReference type="Pfam" id="PF13424">
    <property type="entry name" value="TPR_12"/>
    <property type="match status" value="1"/>
</dbReference>
<dbReference type="GO" id="GO:0006355">
    <property type="term" value="P:regulation of DNA-templated transcription"/>
    <property type="evidence" value="ECO:0007669"/>
    <property type="project" value="InterPro"/>
</dbReference>
<name>A0A2P8D2X7_9BACT</name>
<evidence type="ECO:0000256" key="2">
    <source>
        <dbReference type="SAM" id="Phobius"/>
    </source>
</evidence>
<gene>
    <name evidence="3" type="ORF">B0I18_105157</name>
</gene>
<feature type="coiled-coil region" evidence="1">
    <location>
        <begin position="440"/>
        <end position="495"/>
    </location>
</feature>
<dbReference type="AlphaFoldDB" id="A0A2P8D2X7"/>
<evidence type="ECO:0000313" key="4">
    <source>
        <dbReference type="Proteomes" id="UP000240572"/>
    </source>
</evidence>